<feature type="transmembrane region" description="Helical" evidence="1">
    <location>
        <begin position="12"/>
        <end position="29"/>
    </location>
</feature>
<feature type="transmembrane region" description="Helical" evidence="1">
    <location>
        <begin position="75"/>
        <end position="97"/>
    </location>
</feature>
<reference evidence="2 3" key="1">
    <citation type="submission" date="2013-12" db="EMBL/GenBank/DDBJ databases">
        <title>NBRP : Genome information of microbial organism related human and environment.</title>
        <authorList>
            <person name="Hattori M."/>
            <person name="Oshima K."/>
            <person name="Inaba H."/>
            <person name="Suda W."/>
            <person name="Sakamoto M."/>
            <person name="Iino T."/>
            <person name="Kitahara M."/>
            <person name="Oshida Y."/>
            <person name="Iida T."/>
            <person name="Kudo T."/>
            <person name="Itoh T."/>
            <person name="Ahmed I."/>
            <person name="Ohkuma M."/>
        </authorList>
    </citation>
    <scope>NUCLEOTIDE SEQUENCE [LARGE SCALE GENOMIC DNA]</scope>
    <source>
        <strain evidence="2 3">JCM 21738</strain>
    </source>
</reference>
<accession>W4RJK5</accession>
<dbReference type="eggNOG" id="ENOG50330DH">
    <property type="taxonomic scope" value="Bacteria"/>
</dbReference>
<name>W4RJK5_9BACI</name>
<dbReference type="EMBL" id="BAUW01000009">
    <property type="protein sequence ID" value="GAE44471.1"/>
    <property type="molecule type" value="Genomic_DNA"/>
</dbReference>
<evidence type="ECO:0000256" key="1">
    <source>
        <dbReference type="SAM" id="Phobius"/>
    </source>
</evidence>
<keyword evidence="1" id="KW-0472">Membrane</keyword>
<dbReference type="AlphaFoldDB" id="W4RJK5"/>
<evidence type="ECO:0000313" key="3">
    <source>
        <dbReference type="Proteomes" id="UP000018949"/>
    </source>
</evidence>
<keyword evidence="1" id="KW-1133">Transmembrane helix</keyword>
<sequence length="141" mass="16109">MISKKEKLITMLLYIFFLIGLLVAMSIILTDIDTPNSLKFVIGFVIFLLLFGLFQMNLIAINVKKLPGFDIKRRILKFAGTFVFLMAVSYTSNYLFWPERLDNLDIGAPLGLALGITFYDLLFKKSEERQSHAVSPQHKTN</sequence>
<comment type="caution">
    <text evidence="2">The sequence shown here is derived from an EMBL/GenBank/DDBJ whole genome shotgun (WGS) entry which is preliminary data.</text>
</comment>
<proteinExistence type="predicted"/>
<dbReference type="RefSeq" id="WP_023614727.1">
    <property type="nucleotide sequence ID" value="NZ_BAUW01000009.1"/>
</dbReference>
<keyword evidence="3" id="KW-1185">Reference proteome</keyword>
<protein>
    <submittedName>
        <fullName evidence="2">Uncharacterized protein</fullName>
    </submittedName>
</protein>
<feature type="transmembrane region" description="Helical" evidence="1">
    <location>
        <begin position="41"/>
        <end position="63"/>
    </location>
</feature>
<dbReference type="Proteomes" id="UP000018949">
    <property type="component" value="Unassembled WGS sequence"/>
</dbReference>
<gene>
    <name evidence="2" type="ORF">JCM21738_1185</name>
</gene>
<evidence type="ECO:0000313" key="2">
    <source>
        <dbReference type="EMBL" id="GAE44471.1"/>
    </source>
</evidence>
<organism evidence="2 3">
    <name type="scientific">Mesobacillus boroniphilus JCM 21738</name>
    <dbReference type="NCBI Taxonomy" id="1294265"/>
    <lineage>
        <taxon>Bacteria</taxon>
        <taxon>Bacillati</taxon>
        <taxon>Bacillota</taxon>
        <taxon>Bacilli</taxon>
        <taxon>Bacillales</taxon>
        <taxon>Bacillaceae</taxon>
        <taxon>Mesobacillus</taxon>
    </lineage>
</organism>
<keyword evidence="1" id="KW-0812">Transmembrane</keyword>
<feature type="transmembrane region" description="Helical" evidence="1">
    <location>
        <begin position="103"/>
        <end position="122"/>
    </location>
</feature>